<evidence type="ECO:0000256" key="6">
    <source>
        <dbReference type="ARBA" id="ARBA00023284"/>
    </source>
</evidence>
<keyword evidence="2 7" id="KW-0285">Flavoprotein</keyword>
<dbReference type="Pfam" id="PF07992">
    <property type="entry name" value="Pyr_redox_2"/>
    <property type="match status" value="1"/>
</dbReference>
<dbReference type="PRINTS" id="PR00368">
    <property type="entry name" value="FADPNR"/>
</dbReference>
<dbReference type="OrthoDB" id="371245at2759"/>
<keyword evidence="5" id="KW-1015">Disulfide bond</keyword>
<protein>
    <recommendedName>
        <fullName evidence="7">Thioredoxin reductase</fullName>
        <ecNumber evidence="7">1.8.1.9</ecNumber>
    </recommendedName>
</protein>
<gene>
    <name evidence="11" type="ORF">B0A54_09563</name>
</gene>
<dbReference type="GO" id="GO:0019430">
    <property type="term" value="P:removal of superoxide radicals"/>
    <property type="evidence" value="ECO:0007669"/>
    <property type="project" value="UniProtKB-UniRule"/>
</dbReference>
<evidence type="ECO:0000256" key="8">
    <source>
        <dbReference type="RuleBase" id="RU003881"/>
    </source>
</evidence>
<feature type="compositionally biased region" description="Basic and acidic residues" evidence="9">
    <location>
        <begin position="334"/>
        <end position="344"/>
    </location>
</feature>
<dbReference type="InterPro" id="IPR050097">
    <property type="entry name" value="Ferredoxin-NADP_redctase_2"/>
</dbReference>
<evidence type="ECO:0000313" key="11">
    <source>
        <dbReference type="EMBL" id="TKA38627.1"/>
    </source>
</evidence>
<name>A0A4U0URV0_9PEZI</name>
<proteinExistence type="inferred from homology"/>
<evidence type="ECO:0000256" key="9">
    <source>
        <dbReference type="SAM" id="MobiDB-lite"/>
    </source>
</evidence>
<feature type="region of interest" description="Disordered" evidence="9">
    <location>
        <begin position="322"/>
        <end position="359"/>
    </location>
</feature>
<dbReference type="GO" id="GO:0004791">
    <property type="term" value="F:thioredoxin-disulfide reductase (NADPH) activity"/>
    <property type="evidence" value="ECO:0007669"/>
    <property type="project" value="UniProtKB-UniRule"/>
</dbReference>
<comment type="catalytic activity">
    <reaction evidence="7">
        <text>[thioredoxin]-dithiol + NADP(+) = [thioredoxin]-disulfide + NADPH + H(+)</text>
        <dbReference type="Rhea" id="RHEA:20345"/>
        <dbReference type="Rhea" id="RHEA-COMP:10698"/>
        <dbReference type="Rhea" id="RHEA-COMP:10700"/>
        <dbReference type="ChEBI" id="CHEBI:15378"/>
        <dbReference type="ChEBI" id="CHEBI:29950"/>
        <dbReference type="ChEBI" id="CHEBI:50058"/>
        <dbReference type="ChEBI" id="CHEBI:57783"/>
        <dbReference type="ChEBI" id="CHEBI:58349"/>
        <dbReference type="EC" id="1.8.1.9"/>
    </reaction>
</comment>
<dbReference type="InterPro" id="IPR005982">
    <property type="entry name" value="Thioredox_Rdtase"/>
</dbReference>
<dbReference type="Proteomes" id="UP000310066">
    <property type="component" value="Unassembled WGS sequence"/>
</dbReference>
<dbReference type="EC" id="1.8.1.9" evidence="7"/>
<evidence type="ECO:0000256" key="1">
    <source>
        <dbReference type="ARBA" id="ARBA00009333"/>
    </source>
</evidence>
<evidence type="ECO:0000256" key="4">
    <source>
        <dbReference type="ARBA" id="ARBA00023002"/>
    </source>
</evidence>
<dbReference type="STRING" id="329885.A0A4U0URV0"/>
<dbReference type="PANTHER" id="PTHR48105">
    <property type="entry name" value="THIOREDOXIN REDUCTASE 1-RELATED-RELATED"/>
    <property type="match status" value="1"/>
</dbReference>
<dbReference type="AlphaFoldDB" id="A0A4U0URV0"/>
<dbReference type="PRINTS" id="PR00469">
    <property type="entry name" value="PNDRDTASEII"/>
</dbReference>
<evidence type="ECO:0000256" key="3">
    <source>
        <dbReference type="ARBA" id="ARBA00022827"/>
    </source>
</evidence>
<keyword evidence="4 7" id="KW-0560">Oxidoreductase</keyword>
<comment type="caution">
    <text evidence="11">The sequence shown here is derived from an EMBL/GenBank/DDBJ whole genome shotgun (WGS) entry which is preliminary data.</text>
</comment>
<evidence type="ECO:0000256" key="2">
    <source>
        <dbReference type="ARBA" id="ARBA00022630"/>
    </source>
</evidence>
<dbReference type="Gene3D" id="3.50.50.60">
    <property type="entry name" value="FAD/NAD(P)-binding domain"/>
    <property type="match status" value="2"/>
</dbReference>
<comment type="cofactor">
    <cofactor evidence="8">
        <name>FAD</name>
        <dbReference type="ChEBI" id="CHEBI:57692"/>
    </cofactor>
    <text evidence="8">Binds 1 FAD per subunit.</text>
</comment>
<keyword evidence="8" id="KW-0521">NADP</keyword>
<sequence>MHSKLVIIGSGPAGHTAAIYASRADLKPIMYEGFLALGIAAGGQLTTTDEVENFPGFTKIRGSELMDNMRAQSEACGTEIVSQTVGKVDLEHRPFRFWLHPMGDEETLEEETHTADSIIIATGAKARRLDLPGEGQYWGNGVSACAVCDGSLPIFREKPLVVIGGGDSAVEESMYLTKKASKVTVIVRRDVLRASKANARRLEHNPKIEVRYNTSPVQIKGDEGPRGLMKSLLIKNVKTGREEEIPANGLFYAVGHEPATHLFQGKLKMDSDGYLITTPGTTETNVPGVFAAGDVQDKKYRQAVTSAGSGCMAALEAEKYLAEQDDNDVPNGIEGEKDARKGKPETNGAAPEYRQNPLL</sequence>
<accession>A0A4U0URV0</accession>
<evidence type="ECO:0000259" key="10">
    <source>
        <dbReference type="Pfam" id="PF07992"/>
    </source>
</evidence>
<comment type="subunit">
    <text evidence="7">Homodimer.</text>
</comment>
<dbReference type="InterPro" id="IPR023753">
    <property type="entry name" value="FAD/NAD-binding_dom"/>
</dbReference>
<evidence type="ECO:0000256" key="5">
    <source>
        <dbReference type="ARBA" id="ARBA00023157"/>
    </source>
</evidence>
<dbReference type="GO" id="GO:0005737">
    <property type="term" value="C:cytoplasm"/>
    <property type="evidence" value="ECO:0007669"/>
    <property type="project" value="InterPro"/>
</dbReference>
<organism evidence="11 12">
    <name type="scientific">Friedmanniomyces endolithicus</name>
    <dbReference type="NCBI Taxonomy" id="329885"/>
    <lineage>
        <taxon>Eukaryota</taxon>
        <taxon>Fungi</taxon>
        <taxon>Dikarya</taxon>
        <taxon>Ascomycota</taxon>
        <taxon>Pezizomycotina</taxon>
        <taxon>Dothideomycetes</taxon>
        <taxon>Dothideomycetidae</taxon>
        <taxon>Mycosphaerellales</taxon>
        <taxon>Teratosphaeriaceae</taxon>
        <taxon>Friedmanniomyces</taxon>
    </lineage>
</organism>
<keyword evidence="6 7" id="KW-0676">Redox-active center</keyword>
<keyword evidence="3 7" id="KW-0274">FAD</keyword>
<dbReference type="InterPro" id="IPR008255">
    <property type="entry name" value="Pyr_nucl-diS_OxRdtase_2_AS"/>
</dbReference>
<feature type="domain" description="FAD/NAD(P)-binding" evidence="10">
    <location>
        <begin position="4"/>
        <end position="310"/>
    </location>
</feature>
<dbReference type="SUPFAM" id="SSF51905">
    <property type="entry name" value="FAD/NAD(P)-binding domain"/>
    <property type="match status" value="1"/>
</dbReference>
<comment type="similarity">
    <text evidence="1 7">Belongs to the class-II pyridine nucleotide-disulfide oxidoreductase family.</text>
</comment>
<dbReference type="NCBIfam" id="TIGR01292">
    <property type="entry name" value="TRX_reduct"/>
    <property type="match status" value="1"/>
</dbReference>
<evidence type="ECO:0000313" key="12">
    <source>
        <dbReference type="Proteomes" id="UP000310066"/>
    </source>
</evidence>
<reference evidence="11 12" key="1">
    <citation type="submission" date="2017-03" db="EMBL/GenBank/DDBJ databases">
        <title>Genomes of endolithic fungi from Antarctica.</title>
        <authorList>
            <person name="Coleine C."/>
            <person name="Masonjones S."/>
            <person name="Stajich J.E."/>
        </authorList>
    </citation>
    <scope>NUCLEOTIDE SEQUENCE [LARGE SCALE GENOMIC DNA]</scope>
    <source>
        <strain evidence="11 12">CCFEE 5311</strain>
    </source>
</reference>
<dbReference type="InterPro" id="IPR036188">
    <property type="entry name" value="FAD/NAD-bd_sf"/>
</dbReference>
<evidence type="ECO:0000256" key="7">
    <source>
        <dbReference type="RuleBase" id="RU003880"/>
    </source>
</evidence>
<dbReference type="PROSITE" id="PS00573">
    <property type="entry name" value="PYRIDINE_REDOX_2"/>
    <property type="match status" value="1"/>
</dbReference>
<dbReference type="EMBL" id="NAJP01000044">
    <property type="protein sequence ID" value="TKA38627.1"/>
    <property type="molecule type" value="Genomic_DNA"/>
</dbReference>